<dbReference type="EC" id="5.4.2.2" evidence="2"/>
<protein>
    <recommendedName>
        <fullName evidence="2">phosphoglucomutase (alpha-D-glucose-1,6-bisphosphate-dependent)</fullName>
        <ecNumber evidence="2">5.4.2.2</ecNumber>
    </recommendedName>
</protein>
<evidence type="ECO:0000313" key="9">
    <source>
        <dbReference type="Proteomes" id="UP000253834"/>
    </source>
</evidence>
<organism evidence="8 9">
    <name type="scientific">Priestia megaterium</name>
    <name type="common">Bacillus megaterium</name>
    <dbReference type="NCBI Taxonomy" id="1404"/>
    <lineage>
        <taxon>Bacteria</taxon>
        <taxon>Bacillati</taxon>
        <taxon>Bacillota</taxon>
        <taxon>Bacilli</taxon>
        <taxon>Bacillales</taxon>
        <taxon>Bacillaceae</taxon>
        <taxon>Priestia</taxon>
    </lineage>
</organism>
<dbReference type="PANTHER" id="PTHR45745">
    <property type="entry name" value="PHOSPHOMANNOMUTASE 45A"/>
    <property type="match status" value="1"/>
</dbReference>
<dbReference type="AlphaFoldDB" id="A0AA86I0C2"/>
<evidence type="ECO:0000256" key="1">
    <source>
        <dbReference type="ARBA" id="ARBA00000443"/>
    </source>
</evidence>
<dbReference type="GO" id="GO:0046872">
    <property type="term" value="F:metal ion binding"/>
    <property type="evidence" value="ECO:0007669"/>
    <property type="project" value="UniProtKB-KW"/>
</dbReference>
<gene>
    <name evidence="8" type="ORF">CIB87_02835</name>
</gene>
<dbReference type="SUPFAM" id="SSF55957">
    <property type="entry name" value="Phosphoglucomutase, C-terminal domain"/>
    <property type="match status" value="1"/>
</dbReference>
<evidence type="ECO:0000256" key="5">
    <source>
        <dbReference type="ARBA" id="ARBA00022842"/>
    </source>
</evidence>
<evidence type="ECO:0000313" key="8">
    <source>
        <dbReference type="EMBL" id="AXI27999.1"/>
    </source>
</evidence>
<name>A0AA86I0C2_PRIMG</name>
<sequence length="73" mass="8500">MLTTQQETMDLPSSNVLKYWLKDGSWFAIRPSGTEPKVKFYFGVKQVTENRSEKRLQEIQENVMSAVKNMICI</sequence>
<dbReference type="EMBL" id="CP022674">
    <property type="protein sequence ID" value="AXI27999.1"/>
    <property type="molecule type" value="Genomic_DNA"/>
</dbReference>
<dbReference type="Proteomes" id="UP000253834">
    <property type="component" value="Chromosome"/>
</dbReference>
<reference evidence="8 9" key="1">
    <citation type="submission" date="2017-07" db="EMBL/GenBank/DDBJ databases">
        <title>Isolation and development of strain Bacillus megaterium SR7 for enhanced growth and metabolite production under supercritical carbon dioxide.</title>
        <authorList>
            <person name="Freedman A.J.E."/>
            <person name="Peet K.C."/>
            <person name="Boock J.T."/>
            <person name="Penn K."/>
            <person name="Prather K.L.J."/>
            <person name="Thompson J.R."/>
        </authorList>
    </citation>
    <scope>NUCLEOTIDE SEQUENCE [LARGE SCALE GENOMIC DNA]</scope>
    <source>
        <strain evidence="8 9">SR7</strain>
    </source>
</reference>
<keyword evidence="5" id="KW-0460">Magnesium</keyword>
<keyword evidence="3" id="KW-0119">Carbohydrate metabolism</keyword>
<evidence type="ECO:0000256" key="4">
    <source>
        <dbReference type="ARBA" id="ARBA00022723"/>
    </source>
</evidence>
<dbReference type="GO" id="GO:0008973">
    <property type="term" value="F:phosphopentomutase activity"/>
    <property type="evidence" value="ECO:0007669"/>
    <property type="project" value="TreeGrafter"/>
</dbReference>
<keyword evidence="3" id="KW-0313">Glucose metabolism</keyword>
<evidence type="ECO:0000256" key="6">
    <source>
        <dbReference type="ARBA" id="ARBA00023235"/>
    </source>
</evidence>
<keyword evidence="6" id="KW-0413">Isomerase</keyword>
<comment type="catalytic activity">
    <reaction evidence="1">
        <text>alpha-D-glucose 1-phosphate = alpha-D-glucose 6-phosphate</text>
        <dbReference type="Rhea" id="RHEA:23536"/>
        <dbReference type="ChEBI" id="CHEBI:58225"/>
        <dbReference type="ChEBI" id="CHEBI:58601"/>
        <dbReference type="EC" id="5.4.2.2"/>
    </reaction>
</comment>
<dbReference type="GO" id="GO:0006006">
    <property type="term" value="P:glucose metabolic process"/>
    <property type="evidence" value="ECO:0007669"/>
    <property type="project" value="UniProtKB-KW"/>
</dbReference>
<dbReference type="PANTHER" id="PTHR45745:SF1">
    <property type="entry name" value="PHOSPHOGLUCOMUTASE 2B-RELATED"/>
    <property type="match status" value="1"/>
</dbReference>
<proteinExistence type="predicted"/>
<dbReference type="InterPro" id="IPR036900">
    <property type="entry name" value="A-D-PHexomutase_C_sf"/>
</dbReference>
<accession>A0AA86I0C2</accession>
<dbReference type="RefSeq" id="WP_114894459.1">
    <property type="nucleotide sequence ID" value="NZ_CP022674.1"/>
</dbReference>
<evidence type="ECO:0000256" key="2">
    <source>
        <dbReference type="ARBA" id="ARBA00012728"/>
    </source>
</evidence>
<keyword evidence="4" id="KW-0479">Metal-binding</keyword>
<dbReference type="GO" id="GO:0006166">
    <property type="term" value="P:purine ribonucleoside salvage"/>
    <property type="evidence" value="ECO:0007669"/>
    <property type="project" value="TreeGrafter"/>
</dbReference>
<feature type="domain" description="Alpha-D-phosphohexomutase C-terminal" evidence="7">
    <location>
        <begin position="14"/>
        <end position="64"/>
    </location>
</feature>
<evidence type="ECO:0000259" key="7">
    <source>
        <dbReference type="Pfam" id="PF00408"/>
    </source>
</evidence>
<evidence type="ECO:0000256" key="3">
    <source>
        <dbReference type="ARBA" id="ARBA00022526"/>
    </source>
</evidence>
<dbReference type="Gene3D" id="3.30.310.50">
    <property type="entry name" value="Alpha-D-phosphohexomutase, C-terminal domain"/>
    <property type="match status" value="1"/>
</dbReference>
<dbReference type="InterPro" id="IPR005843">
    <property type="entry name" value="A-D-PHexomutase_C"/>
</dbReference>
<dbReference type="Pfam" id="PF00408">
    <property type="entry name" value="PGM_PMM_IV"/>
    <property type="match status" value="1"/>
</dbReference>
<dbReference type="GO" id="GO:0004614">
    <property type="term" value="F:phosphoglucomutase activity"/>
    <property type="evidence" value="ECO:0007669"/>
    <property type="project" value="UniProtKB-EC"/>
</dbReference>